<name>A0A9P0IMV0_SPOLI</name>
<dbReference type="Proteomes" id="UP001153321">
    <property type="component" value="Chromosome Z"/>
</dbReference>
<evidence type="ECO:0000313" key="2">
    <source>
        <dbReference type="EMBL" id="CAH1647888.1"/>
    </source>
</evidence>
<proteinExistence type="predicted"/>
<reference evidence="2" key="1">
    <citation type="submission" date="2022-02" db="EMBL/GenBank/DDBJ databases">
        <authorList>
            <person name="King R."/>
        </authorList>
    </citation>
    <scope>NUCLEOTIDE SEQUENCE</scope>
</reference>
<feature type="signal peptide" evidence="1">
    <location>
        <begin position="1"/>
        <end position="17"/>
    </location>
</feature>
<keyword evidence="1" id="KW-0732">Signal</keyword>
<feature type="chain" id="PRO_5040106078" evidence="1">
    <location>
        <begin position="18"/>
        <end position="165"/>
    </location>
</feature>
<keyword evidence="3" id="KW-1185">Reference proteome</keyword>
<accession>A0A9P0IMV0</accession>
<organism evidence="2 3">
    <name type="scientific">Spodoptera littoralis</name>
    <name type="common">Egyptian cotton leafworm</name>
    <dbReference type="NCBI Taxonomy" id="7109"/>
    <lineage>
        <taxon>Eukaryota</taxon>
        <taxon>Metazoa</taxon>
        <taxon>Ecdysozoa</taxon>
        <taxon>Arthropoda</taxon>
        <taxon>Hexapoda</taxon>
        <taxon>Insecta</taxon>
        <taxon>Pterygota</taxon>
        <taxon>Neoptera</taxon>
        <taxon>Endopterygota</taxon>
        <taxon>Lepidoptera</taxon>
        <taxon>Glossata</taxon>
        <taxon>Ditrysia</taxon>
        <taxon>Noctuoidea</taxon>
        <taxon>Noctuidae</taxon>
        <taxon>Amphipyrinae</taxon>
        <taxon>Spodoptera</taxon>
    </lineage>
</organism>
<evidence type="ECO:0000313" key="3">
    <source>
        <dbReference type="Proteomes" id="UP001153321"/>
    </source>
</evidence>
<dbReference type="EMBL" id="LR824562">
    <property type="protein sequence ID" value="CAH1647888.1"/>
    <property type="molecule type" value="Genomic_DNA"/>
</dbReference>
<protein>
    <submittedName>
        <fullName evidence="2">Uncharacterized protein</fullName>
    </submittedName>
</protein>
<gene>
    <name evidence="2" type="ORF">SPLIT_LOCUS13233</name>
</gene>
<evidence type="ECO:0000256" key="1">
    <source>
        <dbReference type="SAM" id="SignalP"/>
    </source>
</evidence>
<dbReference type="AlphaFoldDB" id="A0A9P0IMV0"/>
<sequence length="165" mass="18461">MKVALFIILGKLFSTLSLQFTTQSAVHYPNGTDVNQVQNVTVNQAVQILENANGTHPEESKQLLKRLKWLINTFNITKLVLDRGPFNVTHTNVSNIHTGRSGGSTLEENSEDGFLHVKYAILKFSRFTSSTVSPQPVEEKQLSEALIRSEKIAQIMVTESFDSDR</sequence>